<sequence length="542" mass="60924">MRPDELGILFLAVADVEQNLDFLKETVDFLKLIQASHHQFVGYGHFKLIFEANAKSILSRAKELFEIFCESYPQALTFMNSVLNSHNVSPNSPIGIVVKQTLLLIETYTLFSIRPLISSYKEWIEKEEVNPLPLLLSPDQLFSPYNPELIISPLPTYKDSSFNPGPPLPESIEDIPLQTHQSLLYHALIHAKQRKTTLATEEMTKCCLKMTETHDASCLSRSAIALAQIFDLLGMKKESILSLNESISGAKELKDTSVIASAVALKAEIDSSESAWQYAAEMENPHPMASIRVALTKGDFPTALKVDSFIAANSEALESFQIASVLPLNEKLLPTRVLHSVEEGNWNEGADLIKQMNISLIEVRATALAFAVAYFAVHGLNMISSIYRNELNDVMSIDLGHFADLKKTIERISNVYKSIIEVEQQININDDDNEHTDVCNDCSANEKENDYYSQLKTIFESDYPPLDKPKLLRIHWLAKRNNTADVEQKLLHLCQECGDVKLFNEVKLKLEKKFGIVDNTECQKVVSESLDVISFLNSFPNL</sequence>
<accession>A0ABR2K5N6</accession>
<reference evidence="1 2" key="1">
    <citation type="submission" date="2024-04" db="EMBL/GenBank/DDBJ databases">
        <title>Tritrichomonas musculus Genome.</title>
        <authorList>
            <person name="Alves-Ferreira E."/>
            <person name="Grigg M."/>
            <person name="Lorenzi H."/>
            <person name="Galac M."/>
        </authorList>
    </citation>
    <scope>NUCLEOTIDE SEQUENCE [LARGE SCALE GENOMIC DNA]</scope>
    <source>
        <strain evidence="1 2">EAF2021</strain>
    </source>
</reference>
<dbReference type="Proteomes" id="UP001470230">
    <property type="component" value="Unassembled WGS sequence"/>
</dbReference>
<protein>
    <submittedName>
        <fullName evidence="1">Uncharacterized protein</fullName>
    </submittedName>
</protein>
<keyword evidence="2" id="KW-1185">Reference proteome</keyword>
<name>A0ABR2K5N6_9EUKA</name>
<evidence type="ECO:0000313" key="2">
    <source>
        <dbReference type="Proteomes" id="UP001470230"/>
    </source>
</evidence>
<dbReference type="EMBL" id="JAPFFF010000007">
    <property type="protein sequence ID" value="KAK8885812.1"/>
    <property type="molecule type" value="Genomic_DNA"/>
</dbReference>
<gene>
    <name evidence="1" type="ORF">M9Y10_041266</name>
</gene>
<proteinExistence type="predicted"/>
<organism evidence="1 2">
    <name type="scientific">Tritrichomonas musculus</name>
    <dbReference type="NCBI Taxonomy" id="1915356"/>
    <lineage>
        <taxon>Eukaryota</taxon>
        <taxon>Metamonada</taxon>
        <taxon>Parabasalia</taxon>
        <taxon>Tritrichomonadida</taxon>
        <taxon>Tritrichomonadidae</taxon>
        <taxon>Tritrichomonas</taxon>
    </lineage>
</organism>
<evidence type="ECO:0000313" key="1">
    <source>
        <dbReference type="EMBL" id="KAK8885812.1"/>
    </source>
</evidence>
<comment type="caution">
    <text evidence="1">The sequence shown here is derived from an EMBL/GenBank/DDBJ whole genome shotgun (WGS) entry which is preliminary data.</text>
</comment>